<dbReference type="CDD" id="cd06899">
    <property type="entry name" value="lectin_legume_LecRK_Arcelin_ConA"/>
    <property type="match status" value="1"/>
</dbReference>
<dbReference type="GO" id="GO:0030246">
    <property type="term" value="F:carbohydrate binding"/>
    <property type="evidence" value="ECO:0007669"/>
    <property type="project" value="UniProtKB-KW"/>
</dbReference>
<accession>A0AAN9IWE6</accession>
<dbReference type="InterPro" id="IPR016363">
    <property type="entry name" value="L-lectin"/>
</dbReference>
<evidence type="ECO:0000256" key="1">
    <source>
        <dbReference type="ARBA" id="ARBA00007606"/>
    </source>
</evidence>
<name>A0AAN9IWE6_CROPI</name>
<dbReference type="AlphaFoldDB" id="A0AAN9IWE6"/>
<dbReference type="InterPro" id="IPR050258">
    <property type="entry name" value="Leguminous_Lectin"/>
</dbReference>
<keyword evidence="4" id="KW-0464">Manganese</keyword>
<dbReference type="InterPro" id="IPR013320">
    <property type="entry name" value="ConA-like_dom_sf"/>
</dbReference>
<dbReference type="EMBL" id="JAYWIO010000001">
    <property type="protein sequence ID" value="KAK7287201.1"/>
    <property type="molecule type" value="Genomic_DNA"/>
</dbReference>
<keyword evidence="7" id="KW-1185">Reference proteome</keyword>
<dbReference type="Proteomes" id="UP001372338">
    <property type="component" value="Unassembled WGS sequence"/>
</dbReference>
<protein>
    <recommendedName>
        <fullName evidence="5">Legume lectin domain-containing protein</fullName>
    </recommendedName>
</protein>
<dbReference type="InterPro" id="IPR001220">
    <property type="entry name" value="Legume_lectin_dom"/>
</dbReference>
<comment type="similarity">
    <text evidence="1">Belongs to the leguminous lectin family.</text>
</comment>
<dbReference type="PANTHER" id="PTHR32401">
    <property type="entry name" value="CONCANAVALIN A-LIKE LECTIN FAMILY PROTEIN"/>
    <property type="match status" value="1"/>
</dbReference>
<keyword evidence="2" id="KW-0430">Lectin</keyword>
<comment type="caution">
    <text evidence="6">The sequence shown here is derived from an EMBL/GenBank/DDBJ whole genome shotgun (WGS) entry which is preliminary data.</text>
</comment>
<dbReference type="PANTHER" id="PTHR32401:SF45">
    <property type="entry name" value="LECTIN"/>
    <property type="match status" value="1"/>
</dbReference>
<dbReference type="Gene3D" id="2.60.120.200">
    <property type="match status" value="1"/>
</dbReference>
<feature type="domain" description="Legume lectin" evidence="5">
    <location>
        <begin position="36"/>
        <end position="270"/>
    </location>
</feature>
<gene>
    <name evidence="6" type="ORF">RIF29_00329</name>
</gene>
<evidence type="ECO:0000259" key="5">
    <source>
        <dbReference type="Pfam" id="PF00139"/>
    </source>
</evidence>
<organism evidence="6 7">
    <name type="scientific">Crotalaria pallida</name>
    <name type="common">Smooth rattlebox</name>
    <name type="synonym">Crotalaria striata</name>
    <dbReference type="NCBI Taxonomy" id="3830"/>
    <lineage>
        <taxon>Eukaryota</taxon>
        <taxon>Viridiplantae</taxon>
        <taxon>Streptophyta</taxon>
        <taxon>Embryophyta</taxon>
        <taxon>Tracheophyta</taxon>
        <taxon>Spermatophyta</taxon>
        <taxon>Magnoliopsida</taxon>
        <taxon>eudicotyledons</taxon>
        <taxon>Gunneridae</taxon>
        <taxon>Pentapetalae</taxon>
        <taxon>rosids</taxon>
        <taxon>fabids</taxon>
        <taxon>Fabales</taxon>
        <taxon>Fabaceae</taxon>
        <taxon>Papilionoideae</taxon>
        <taxon>50 kb inversion clade</taxon>
        <taxon>genistoids sensu lato</taxon>
        <taxon>core genistoids</taxon>
        <taxon>Crotalarieae</taxon>
        <taxon>Crotalaria</taxon>
    </lineage>
</organism>
<proteinExistence type="inferred from homology"/>
<evidence type="ECO:0000256" key="2">
    <source>
        <dbReference type="ARBA" id="ARBA00022734"/>
    </source>
</evidence>
<dbReference type="SUPFAM" id="SSF49899">
    <property type="entry name" value="Concanavalin A-like lectins/glucanases"/>
    <property type="match status" value="1"/>
</dbReference>
<keyword evidence="3" id="KW-0325">Glycoprotein</keyword>
<sequence length="283" mass="31668">MSSSNTKSTHQVLLLASFITFFFILLPNKVHSSDRVSFDFRKFHQNQKDLTFIGNTSVSEAGVLRLNDVNQDGIPFPDTVGKALYGVPVHIWEGDRLASFITTFSFSMEAPRPNLVSDGLTFFLAPPGLPQGRNGGYFGIFNDTVCRNSSQIVLVEFDTHGSPNNPWDPAFQHIGINVNCIRSVRLTRWDARYHGEEATVMIWYNASIKTLTASLTYLSDETRYIVSAEVDLKAILPEWVTVGFTGTLASRWRETHDVASWHFFSILEANNNVALENIARASA</sequence>
<dbReference type="Pfam" id="PF00139">
    <property type="entry name" value="Lectin_legB"/>
    <property type="match status" value="1"/>
</dbReference>
<dbReference type="PIRSF" id="PIRSF002690">
    <property type="entry name" value="L-type_lectin_plant"/>
    <property type="match status" value="1"/>
</dbReference>
<dbReference type="InterPro" id="IPR000985">
    <property type="entry name" value="Lectin_LegA_CS"/>
</dbReference>
<evidence type="ECO:0000313" key="7">
    <source>
        <dbReference type="Proteomes" id="UP001372338"/>
    </source>
</evidence>
<reference evidence="6 7" key="1">
    <citation type="submission" date="2024-01" db="EMBL/GenBank/DDBJ databases">
        <title>The genomes of 5 underutilized Papilionoideae crops provide insights into root nodulation and disease resistanc.</title>
        <authorList>
            <person name="Yuan L."/>
        </authorList>
    </citation>
    <scope>NUCLEOTIDE SEQUENCE [LARGE SCALE GENOMIC DNA]</scope>
    <source>
        <strain evidence="6">ZHUSHIDOU_FW_LH</strain>
        <tissue evidence="6">Leaf</tissue>
    </source>
</reference>
<evidence type="ECO:0000256" key="3">
    <source>
        <dbReference type="ARBA" id="ARBA00023180"/>
    </source>
</evidence>
<evidence type="ECO:0000313" key="6">
    <source>
        <dbReference type="EMBL" id="KAK7287201.1"/>
    </source>
</evidence>
<evidence type="ECO:0000256" key="4">
    <source>
        <dbReference type="ARBA" id="ARBA00023211"/>
    </source>
</evidence>
<dbReference type="PROSITE" id="PS00308">
    <property type="entry name" value="LECTIN_LEGUME_ALPHA"/>
    <property type="match status" value="1"/>
</dbReference>